<proteinExistence type="predicted"/>
<keyword evidence="2" id="KW-1185">Reference proteome</keyword>
<gene>
    <name evidence="1" type="ORF">HPB49_000537</name>
</gene>
<accession>A0ACB8DLQ5</accession>
<comment type="caution">
    <text evidence="1">The sequence shown here is derived from an EMBL/GenBank/DDBJ whole genome shotgun (WGS) entry which is preliminary data.</text>
</comment>
<dbReference type="EMBL" id="CM023479">
    <property type="protein sequence ID" value="KAH7973383.1"/>
    <property type="molecule type" value="Genomic_DNA"/>
</dbReference>
<reference evidence="1" key="1">
    <citation type="submission" date="2020-05" db="EMBL/GenBank/DDBJ databases">
        <title>Large-scale comparative analyses of tick genomes elucidate their genetic diversity and vector capacities.</title>
        <authorList>
            <person name="Jia N."/>
            <person name="Wang J."/>
            <person name="Shi W."/>
            <person name="Du L."/>
            <person name="Sun Y."/>
            <person name="Zhan W."/>
            <person name="Jiang J."/>
            <person name="Wang Q."/>
            <person name="Zhang B."/>
            <person name="Ji P."/>
            <person name="Sakyi L.B."/>
            <person name="Cui X."/>
            <person name="Yuan T."/>
            <person name="Jiang B."/>
            <person name="Yang W."/>
            <person name="Lam T.T.-Y."/>
            <person name="Chang Q."/>
            <person name="Ding S."/>
            <person name="Wang X."/>
            <person name="Zhu J."/>
            <person name="Ruan X."/>
            <person name="Zhao L."/>
            <person name="Wei J."/>
            <person name="Que T."/>
            <person name="Du C."/>
            <person name="Cheng J."/>
            <person name="Dai P."/>
            <person name="Han X."/>
            <person name="Huang E."/>
            <person name="Gao Y."/>
            <person name="Liu J."/>
            <person name="Shao H."/>
            <person name="Ye R."/>
            <person name="Li L."/>
            <person name="Wei W."/>
            <person name="Wang X."/>
            <person name="Wang C."/>
            <person name="Yang T."/>
            <person name="Huo Q."/>
            <person name="Li W."/>
            <person name="Guo W."/>
            <person name="Chen H."/>
            <person name="Zhou L."/>
            <person name="Ni X."/>
            <person name="Tian J."/>
            <person name="Zhou Y."/>
            <person name="Sheng Y."/>
            <person name="Liu T."/>
            <person name="Pan Y."/>
            <person name="Xia L."/>
            <person name="Li J."/>
            <person name="Zhao F."/>
            <person name="Cao W."/>
        </authorList>
    </citation>
    <scope>NUCLEOTIDE SEQUENCE</scope>
    <source>
        <strain evidence="1">Dsil-2018</strain>
    </source>
</reference>
<organism evidence="1 2">
    <name type="scientific">Dermacentor silvarum</name>
    <name type="common">Tick</name>
    <dbReference type="NCBI Taxonomy" id="543639"/>
    <lineage>
        <taxon>Eukaryota</taxon>
        <taxon>Metazoa</taxon>
        <taxon>Ecdysozoa</taxon>
        <taxon>Arthropoda</taxon>
        <taxon>Chelicerata</taxon>
        <taxon>Arachnida</taxon>
        <taxon>Acari</taxon>
        <taxon>Parasitiformes</taxon>
        <taxon>Ixodida</taxon>
        <taxon>Ixodoidea</taxon>
        <taxon>Ixodidae</taxon>
        <taxon>Rhipicephalinae</taxon>
        <taxon>Dermacentor</taxon>
    </lineage>
</organism>
<name>A0ACB8DLQ5_DERSI</name>
<evidence type="ECO:0000313" key="2">
    <source>
        <dbReference type="Proteomes" id="UP000821865"/>
    </source>
</evidence>
<evidence type="ECO:0000313" key="1">
    <source>
        <dbReference type="EMBL" id="KAH7973383.1"/>
    </source>
</evidence>
<sequence length="123" mass="13729">MIVADSGKLHLLPQMVSRRFGCSLCSYTAGASSLVERHMRTHTGERPYRCEHCSKAFSQRCNLVRHSRMHTGQGCILTIKSRDIFYGVAVFIPFQHGISHGIAIASCLPVSPPSTRLQSLYYC</sequence>
<protein>
    <submittedName>
        <fullName evidence="1">Uncharacterized protein</fullName>
    </submittedName>
</protein>
<dbReference type="Proteomes" id="UP000821865">
    <property type="component" value="Chromosome 10"/>
</dbReference>